<proteinExistence type="predicted"/>
<dbReference type="Pfam" id="PF13962">
    <property type="entry name" value="PGG"/>
    <property type="match status" value="1"/>
</dbReference>
<dbReference type="InterPro" id="IPR036770">
    <property type="entry name" value="Ankyrin_rpt-contain_sf"/>
</dbReference>
<dbReference type="OrthoDB" id="1921232at2759"/>
<evidence type="ECO:0000313" key="3">
    <source>
        <dbReference type="EMBL" id="KAA8541269.1"/>
    </source>
</evidence>
<name>A0A5J5BEZ7_9ASTE</name>
<dbReference type="EMBL" id="CM018036">
    <property type="protein sequence ID" value="KAA8541269.1"/>
    <property type="molecule type" value="Genomic_DNA"/>
</dbReference>
<keyword evidence="4" id="KW-1185">Reference proteome</keyword>
<keyword evidence="1" id="KW-0812">Transmembrane</keyword>
<evidence type="ECO:0000256" key="1">
    <source>
        <dbReference type="SAM" id="Phobius"/>
    </source>
</evidence>
<feature type="domain" description="PGG" evidence="2">
    <location>
        <begin position="392"/>
        <end position="504"/>
    </location>
</feature>
<keyword evidence="1" id="KW-0472">Membrane</keyword>
<protein>
    <recommendedName>
        <fullName evidence="2">PGG domain-containing protein</fullName>
    </recommendedName>
</protein>
<dbReference type="InterPro" id="IPR002110">
    <property type="entry name" value="Ankyrin_rpt"/>
</dbReference>
<dbReference type="Gene3D" id="1.25.40.20">
    <property type="entry name" value="Ankyrin repeat-containing domain"/>
    <property type="match status" value="1"/>
</dbReference>
<sequence length="575" mass="64873">MAYSQRERYLKKYVPLHIAALKGDWKAAKGIIEQNPELINAHITEGQDTALHVAAAVGHVHFLKKLVDQMDEHHLETQNNMRNTALSFAAATGNVRIAKYMVTKNPRLPSIRGPQAKSPLYYAALLGRRDMVEYLRGLPPFWTPQEDQIELLNTCIISDLYDAALSIVKEQPQLALARDHLNKETPLDVLARKPSAFASGNQRGLWETIIDASSFWEGARNQKLMQTKSLELLQCLWDHVIPQEGTGSIVPLLFVAAERGNDIFLVQLLRFYPDFILKINNKKQSIFHIAVLNRHEHIFNLIYEIGSLKELIATYRDPEDDNNMLHLAAKLAPPNQINVVSGAALQMQRQLAWYKAVEKIVQPSYRDMKNRNGQAPHDLFMAEHKELMKEGEKWMKDTANSCMLVAALIATLVFTTSFTVPGGNDNTTGAPILLNESFFTVFSVSEQIAMLSSSTSILMFLSILTSCYAENDFLQSLPIRLMIGVTTLFISIAAMMIAFCATFILSYHHGLAHVLVLFSLFAFVPIVFILLNYFLLVDIIRSTFGSRFLFHSRKRLFPKTSTNPLKSSSSTYNQN</sequence>
<evidence type="ECO:0000313" key="4">
    <source>
        <dbReference type="Proteomes" id="UP000325577"/>
    </source>
</evidence>
<dbReference type="Proteomes" id="UP000325577">
    <property type="component" value="Linkage Group LG13"/>
</dbReference>
<dbReference type="PANTHER" id="PTHR24177:SF292">
    <property type="entry name" value="ANKYRIN REPEAT FAMILY PROTEIN-RELATED"/>
    <property type="match status" value="1"/>
</dbReference>
<dbReference type="SUPFAM" id="SSF48403">
    <property type="entry name" value="Ankyrin repeat"/>
    <property type="match status" value="1"/>
</dbReference>
<evidence type="ECO:0000259" key="2">
    <source>
        <dbReference type="Pfam" id="PF13962"/>
    </source>
</evidence>
<accession>A0A5J5BEZ7</accession>
<dbReference type="SMART" id="SM00248">
    <property type="entry name" value="ANK"/>
    <property type="match status" value="5"/>
</dbReference>
<organism evidence="3 4">
    <name type="scientific">Nyssa sinensis</name>
    <dbReference type="NCBI Taxonomy" id="561372"/>
    <lineage>
        <taxon>Eukaryota</taxon>
        <taxon>Viridiplantae</taxon>
        <taxon>Streptophyta</taxon>
        <taxon>Embryophyta</taxon>
        <taxon>Tracheophyta</taxon>
        <taxon>Spermatophyta</taxon>
        <taxon>Magnoliopsida</taxon>
        <taxon>eudicotyledons</taxon>
        <taxon>Gunneridae</taxon>
        <taxon>Pentapetalae</taxon>
        <taxon>asterids</taxon>
        <taxon>Cornales</taxon>
        <taxon>Nyssaceae</taxon>
        <taxon>Nyssa</taxon>
    </lineage>
</organism>
<feature type="transmembrane region" description="Helical" evidence="1">
    <location>
        <begin position="448"/>
        <end position="469"/>
    </location>
</feature>
<feature type="transmembrane region" description="Helical" evidence="1">
    <location>
        <begin position="481"/>
        <end position="505"/>
    </location>
</feature>
<gene>
    <name evidence="3" type="ORF">F0562_025232</name>
</gene>
<feature type="transmembrane region" description="Helical" evidence="1">
    <location>
        <begin position="511"/>
        <end position="537"/>
    </location>
</feature>
<dbReference type="InterPro" id="IPR026961">
    <property type="entry name" value="PGG_dom"/>
</dbReference>
<dbReference type="GO" id="GO:0016020">
    <property type="term" value="C:membrane"/>
    <property type="evidence" value="ECO:0007669"/>
    <property type="project" value="TreeGrafter"/>
</dbReference>
<reference evidence="3 4" key="1">
    <citation type="submission" date="2019-09" db="EMBL/GenBank/DDBJ databases">
        <title>A chromosome-level genome assembly of the Chinese tupelo Nyssa sinensis.</title>
        <authorList>
            <person name="Yang X."/>
            <person name="Kang M."/>
            <person name="Yang Y."/>
            <person name="Xiong H."/>
            <person name="Wang M."/>
            <person name="Zhang Z."/>
            <person name="Wang Z."/>
            <person name="Wu H."/>
            <person name="Ma T."/>
            <person name="Liu J."/>
            <person name="Xi Z."/>
        </authorList>
    </citation>
    <scope>NUCLEOTIDE SEQUENCE [LARGE SCALE GENOMIC DNA]</scope>
    <source>
        <strain evidence="3">J267</strain>
        <tissue evidence="3">Leaf</tissue>
    </source>
</reference>
<feature type="transmembrane region" description="Helical" evidence="1">
    <location>
        <begin position="398"/>
        <end position="420"/>
    </location>
</feature>
<dbReference type="Pfam" id="PF12796">
    <property type="entry name" value="Ank_2"/>
    <property type="match status" value="1"/>
</dbReference>
<dbReference type="AlphaFoldDB" id="A0A5J5BEZ7"/>
<keyword evidence="1" id="KW-1133">Transmembrane helix</keyword>
<dbReference type="PANTHER" id="PTHR24177">
    <property type="entry name" value="CASKIN"/>
    <property type="match status" value="1"/>
</dbReference>